<proteinExistence type="predicted"/>
<dbReference type="CDD" id="cd07812">
    <property type="entry name" value="SRPBCC"/>
    <property type="match status" value="1"/>
</dbReference>
<name>A0ABW6KJ31_9BACI</name>
<comment type="caution">
    <text evidence="1">The sequence shown here is derived from an EMBL/GenBank/DDBJ whole genome shotgun (WGS) entry which is preliminary data.</text>
</comment>
<dbReference type="RefSeq" id="WP_389362879.1">
    <property type="nucleotide sequence ID" value="NZ_JBIACK010000011.1"/>
</dbReference>
<dbReference type="InterPro" id="IPR023393">
    <property type="entry name" value="START-like_dom_sf"/>
</dbReference>
<organism evidence="1 2">
    <name type="scientific">Cytobacillus spartinae</name>
    <dbReference type="NCBI Taxonomy" id="3299023"/>
    <lineage>
        <taxon>Bacteria</taxon>
        <taxon>Bacillati</taxon>
        <taxon>Bacillota</taxon>
        <taxon>Bacilli</taxon>
        <taxon>Bacillales</taxon>
        <taxon>Bacillaceae</taxon>
        <taxon>Cytobacillus</taxon>
    </lineage>
</organism>
<dbReference type="InterPro" id="IPR010419">
    <property type="entry name" value="CO_DH_gsu"/>
</dbReference>
<dbReference type="Gene3D" id="3.30.530.20">
    <property type="match status" value="1"/>
</dbReference>
<dbReference type="Pfam" id="PF06240">
    <property type="entry name" value="COXG"/>
    <property type="match status" value="1"/>
</dbReference>
<protein>
    <submittedName>
        <fullName evidence="1">CoxG family protein</fullName>
    </submittedName>
</protein>
<sequence length="151" mass="17128">MPKDLCNVMVNAPIEGVWHFVSTMDNWAPLVPGYIEHEILNEKESTWKFKSDIGIMKKKVHLKVDITSWVEPNKVTFNLTGINEKFTGSGYFEARSIDEDQTLMTGSLDIQAEGKMGKMVNSILKNNVPEMTRDLTQAVAKRIGELQTIKR</sequence>
<dbReference type="SUPFAM" id="SSF55961">
    <property type="entry name" value="Bet v1-like"/>
    <property type="match status" value="1"/>
</dbReference>
<evidence type="ECO:0000313" key="1">
    <source>
        <dbReference type="EMBL" id="MFE8702858.1"/>
    </source>
</evidence>
<dbReference type="Proteomes" id="UP001601059">
    <property type="component" value="Unassembled WGS sequence"/>
</dbReference>
<gene>
    <name evidence="1" type="ORF">ACFYKX_19825</name>
</gene>
<evidence type="ECO:0000313" key="2">
    <source>
        <dbReference type="Proteomes" id="UP001601059"/>
    </source>
</evidence>
<dbReference type="EMBL" id="JBIACK010000011">
    <property type="protein sequence ID" value="MFE8702858.1"/>
    <property type="molecule type" value="Genomic_DNA"/>
</dbReference>
<accession>A0ABW6KJ31</accession>
<keyword evidence="2" id="KW-1185">Reference proteome</keyword>
<reference evidence="1 2" key="1">
    <citation type="submission" date="2024-08" db="EMBL/GenBank/DDBJ databases">
        <title>Two novel Cytobacillus novel species.</title>
        <authorList>
            <person name="Liu G."/>
        </authorList>
    </citation>
    <scope>NUCLEOTIDE SEQUENCE [LARGE SCALE GENOMIC DNA]</scope>
    <source>
        <strain evidence="1 2">FJAT-54145</strain>
    </source>
</reference>